<dbReference type="PANTHER" id="PTHR13016:SF0">
    <property type="entry name" value="AMME SYNDROME CANDIDATE GENE 1 PROTEIN"/>
    <property type="match status" value="1"/>
</dbReference>
<feature type="domain" description="AMMECR1" evidence="2">
    <location>
        <begin position="24"/>
        <end position="213"/>
    </location>
</feature>
<proteinExistence type="predicted"/>
<name>I3YH74_THIV6</name>
<evidence type="ECO:0000256" key="1">
    <source>
        <dbReference type="SAM" id="MobiDB-lite"/>
    </source>
</evidence>
<dbReference type="Proteomes" id="UP000006062">
    <property type="component" value="Chromosome"/>
</dbReference>
<evidence type="ECO:0000259" key="2">
    <source>
        <dbReference type="PROSITE" id="PS51112"/>
    </source>
</evidence>
<dbReference type="InterPro" id="IPR036071">
    <property type="entry name" value="AMMECR1_dom_sf"/>
</dbReference>
<dbReference type="SUPFAM" id="SSF143447">
    <property type="entry name" value="AMMECR1-like"/>
    <property type="match status" value="1"/>
</dbReference>
<keyword evidence="4" id="KW-1185">Reference proteome</keyword>
<organism evidence="3 4">
    <name type="scientific">Thiocystis violascens (strain ATCC 17096 / DSM 198 / 6111)</name>
    <name type="common">Chromatium violascens</name>
    <dbReference type="NCBI Taxonomy" id="765911"/>
    <lineage>
        <taxon>Bacteria</taxon>
        <taxon>Pseudomonadati</taxon>
        <taxon>Pseudomonadota</taxon>
        <taxon>Gammaproteobacteria</taxon>
        <taxon>Chromatiales</taxon>
        <taxon>Chromatiaceae</taxon>
        <taxon>Thiocystis</taxon>
    </lineage>
</organism>
<dbReference type="AlphaFoldDB" id="I3YH74"/>
<dbReference type="RefSeq" id="WP_014780712.1">
    <property type="nucleotide sequence ID" value="NC_018012.1"/>
</dbReference>
<feature type="compositionally biased region" description="Polar residues" evidence="1">
    <location>
        <begin position="214"/>
        <end position="223"/>
    </location>
</feature>
<dbReference type="InterPro" id="IPR002733">
    <property type="entry name" value="AMMECR1_domain"/>
</dbReference>
<gene>
    <name evidence="3" type="ordered locus">Thivi_4548</name>
</gene>
<dbReference type="InterPro" id="IPR023473">
    <property type="entry name" value="AMMECR1"/>
</dbReference>
<protein>
    <recommendedName>
        <fullName evidence="2">AMMECR1 domain-containing protein</fullName>
    </recommendedName>
</protein>
<dbReference type="KEGG" id="tvi:Thivi_4548"/>
<dbReference type="InterPro" id="IPR027623">
    <property type="entry name" value="AmmeMemoSam_A"/>
</dbReference>
<evidence type="ECO:0000313" key="3">
    <source>
        <dbReference type="EMBL" id="AFL76342.1"/>
    </source>
</evidence>
<dbReference type="Pfam" id="PF01871">
    <property type="entry name" value="AMMECR1"/>
    <property type="match status" value="1"/>
</dbReference>
<dbReference type="PROSITE" id="PS51112">
    <property type="entry name" value="AMMECR1"/>
    <property type="match status" value="1"/>
</dbReference>
<dbReference type="HOGENOM" id="CLU_095686_0_0_6"/>
<dbReference type="Gene3D" id="3.30.1490.150">
    <property type="entry name" value="Hypothetical protein ph0010, domain 2"/>
    <property type="match status" value="1"/>
</dbReference>
<dbReference type="STRING" id="765911.Thivi_4548"/>
<dbReference type="PANTHER" id="PTHR13016">
    <property type="entry name" value="AMMECR1 HOMOLOG"/>
    <property type="match status" value="1"/>
</dbReference>
<dbReference type="InterPro" id="IPR027485">
    <property type="entry name" value="AMMECR1_N"/>
</dbReference>
<accession>I3YH74</accession>
<dbReference type="NCBIfam" id="TIGR04335">
    <property type="entry name" value="AmmeMemoSam_A"/>
    <property type="match status" value="1"/>
</dbReference>
<dbReference type="NCBIfam" id="TIGR00296">
    <property type="entry name" value="TIGR00296 family protein"/>
    <property type="match status" value="1"/>
</dbReference>
<dbReference type="EMBL" id="CP003154">
    <property type="protein sequence ID" value="AFL76342.1"/>
    <property type="molecule type" value="Genomic_DNA"/>
</dbReference>
<dbReference type="Gene3D" id="3.30.700.20">
    <property type="entry name" value="Hypothetical protein ph0010, domain 1"/>
    <property type="match status" value="1"/>
</dbReference>
<feature type="region of interest" description="Disordered" evidence="1">
    <location>
        <begin position="203"/>
        <end position="223"/>
    </location>
</feature>
<sequence length="223" mass="24628">MALMSFTESKPTSDAEPLDIALDQQRRILLEVAARSIANGLERGMPLDLDPADYPEPLRATRATFVTLEFDGALRGCIGVLDAFRPLVEDVAHNAFAAAFQDPRFPRLRPDEFPRLTIKISILAPPEPLEFASQADLLGLIRPGVDGLILTDQGRRGTFLPSVWEQLPDPASFLEHLKLKAGLPPGYWSETLRVFRYTTESFGGASRRGHDNGKSMNSFPKIA</sequence>
<dbReference type="eggNOG" id="COG2078">
    <property type="taxonomic scope" value="Bacteria"/>
</dbReference>
<reference evidence="3 4" key="1">
    <citation type="submission" date="2012-06" db="EMBL/GenBank/DDBJ databases">
        <title>Complete sequence of Thiocystis violascens DSM 198.</title>
        <authorList>
            <consortium name="US DOE Joint Genome Institute"/>
            <person name="Lucas S."/>
            <person name="Han J."/>
            <person name="Lapidus A."/>
            <person name="Cheng J.-F."/>
            <person name="Goodwin L."/>
            <person name="Pitluck S."/>
            <person name="Peters L."/>
            <person name="Ovchinnikova G."/>
            <person name="Teshima H."/>
            <person name="Detter J.C."/>
            <person name="Han C."/>
            <person name="Tapia R."/>
            <person name="Land M."/>
            <person name="Hauser L."/>
            <person name="Kyrpides N."/>
            <person name="Ivanova N."/>
            <person name="Pagani I."/>
            <person name="Vogl K."/>
            <person name="Liu Z."/>
            <person name="Frigaard N.-U."/>
            <person name="Bryant D."/>
            <person name="Woyke T."/>
        </authorList>
    </citation>
    <scope>NUCLEOTIDE SEQUENCE [LARGE SCALE GENOMIC DNA]</scope>
    <source>
        <strain evidence="4">ATCC 17096 / DSM 198 / 6111</strain>
    </source>
</reference>
<evidence type="ECO:0000313" key="4">
    <source>
        <dbReference type="Proteomes" id="UP000006062"/>
    </source>
</evidence>